<proteinExistence type="predicted"/>
<gene>
    <name evidence="1" type="ORF">PTTW11_04733</name>
</gene>
<dbReference type="EMBL" id="HG992980">
    <property type="protein sequence ID" value="CAE7031084.1"/>
    <property type="molecule type" value="Genomic_DNA"/>
</dbReference>
<evidence type="ECO:0000313" key="2">
    <source>
        <dbReference type="Proteomes" id="UP000472372"/>
    </source>
</evidence>
<dbReference type="AlphaFoldDB" id="A0A6S6VZY3"/>
<dbReference type="InterPro" id="IPR021851">
    <property type="entry name" value="DUF3455"/>
</dbReference>
<dbReference type="Proteomes" id="UP000472372">
    <property type="component" value="Chromosome 4"/>
</dbReference>
<reference evidence="1" key="1">
    <citation type="submission" date="2021-02" db="EMBL/GenBank/DDBJ databases">
        <authorList>
            <person name="Syme A R."/>
            <person name="Syme A R."/>
            <person name="Moolhuijzen P."/>
        </authorList>
    </citation>
    <scope>NUCLEOTIDE SEQUENCE</scope>
    <source>
        <strain evidence="1">W1-1</strain>
    </source>
</reference>
<sequence length="246" mass="25837">MIFTTPLNLILALAPAALFAAPTQNADSIAALIPRQDVPAGVWDRLRKADALCDLSNVVLPIAPTPLAAPAQGSTLHHIAIGRGTQNYTCASASSSDVPKAVGAKASLFNATCDAARLNVVTLGQVTDLSLNYAIPTSPEAEQRLSGHHQFTAAGVPLFMLETPEANYGRIEAKVDAKSPAPATASKGKNLLGSVPWLKLSATTDGSWAYSEVYRIHTAGGVAPENCQGIQGSFTVEYSAQYWFYA</sequence>
<dbReference type="PANTHER" id="PTHR35567:SF1">
    <property type="entry name" value="CONSERVED FUNGAL PROTEIN (AFU_ORTHOLOGUE AFUA_1G14230)"/>
    <property type="match status" value="1"/>
</dbReference>
<protein>
    <submittedName>
        <fullName evidence="1">DUF3455 domain containing protein</fullName>
    </submittedName>
</protein>
<dbReference type="PANTHER" id="PTHR35567">
    <property type="entry name" value="MALATE DEHYDROGENASE (AFU_ORTHOLOGUE AFUA_2G13800)"/>
    <property type="match status" value="1"/>
</dbReference>
<organism evidence="1 2">
    <name type="scientific">Pyrenophora teres f. teres</name>
    <dbReference type="NCBI Taxonomy" id="97479"/>
    <lineage>
        <taxon>Eukaryota</taxon>
        <taxon>Fungi</taxon>
        <taxon>Dikarya</taxon>
        <taxon>Ascomycota</taxon>
        <taxon>Pezizomycotina</taxon>
        <taxon>Dothideomycetes</taxon>
        <taxon>Pleosporomycetidae</taxon>
        <taxon>Pleosporales</taxon>
        <taxon>Pleosporineae</taxon>
        <taxon>Pleosporaceae</taxon>
        <taxon>Pyrenophora</taxon>
    </lineage>
</organism>
<dbReference type="Pfam" id="PF11937">
    <property type="entry name" value="DUF3455"/>
    <property type="match status" value="1"/>
</dbReference>
<name>A0A6S6VZY3_9PLEO</name>
<accession>A0A6S6VZY3</accession>
<evidence type="ECO:0000313" key="1">
    <source>
        <dbReference type="EMBL" id="CAE7031084.1"/>
    </source>
</evidence>